<feature type="transmembrane region" description="Helical" evidence="1">
    <location>
        <begin position="7"/>
        <end position="29"/>
    </location>
</feature>
<dbReference type="EMBL" id="JAUSUQ010000009">
    <property type="protein sequence ID" value="MDQ0339747.1"/>
    <property type="molecule type" value="Genomic_DNA"/>
</dbReference>
<comment type="caution">
    <text evidence="2">The sequence shown here is derived from an EMBL/GenBank/DDBJ whole genome shotgun (WGS) entry which is preliminary data.</text>
</comment>
<accession>A0ABU0CUE6</accession>
<sequence length="60" mass="6509">MDFFIDLAILGVLIIGMTAFLGTIVQAIVRPFVSKKGEVSVIRNSEIKKGWKKVGGNSQS</sequence>
<evidence type="ECO:0000313" key="2">
    <source>
        <dbReference type="EMBL" id="MDQ0339747.1"/>
    </source>
</evidence>
<dbReference type="Proteomes" id="UP001232445">
    <property type="component" value="Unassembled WGS sequence"/>
</dbReference>
<gene>
    <name evidence="2" type="ORF">J2S00_002540</name>
</gene>
<protein>
    <submittedName>
        <fullName evidence="2">Uncharacterized protein</fullName>
    </submittedName>
</protein>
<keyword evidence="1" id="KW-0472">Membrane</keyword>
<keyword evidence="1" id="KW-0812">Transmembrane</keyword>
<proteinExistence type="predicted"/>
<keyword evidence="1" id="KW-1133">Transmembrane helix</keyword>
<reference evidence="2 3" key="1">
    <citation type="submission" date="2023-07" db="EMBL/GenBank/DDBJ databases">
        <title>Genomic Encyclopedia of Type Strains, Phase IV (KMG-IV): sequencing the most valuable type-strain genomes for metagenomic binning, comparative biology and taxonomic classification.</title>
        <authorList>
            <person name="Goeker M."/>
        </authorList>
    </citation>
    <scope>NUCLEOTIDE SEQUENCE [LARGE SCALE GENOMIC DNA]</scope>
    <source>
        <strain evidence="2 3">DSM 17740</strain>
    </source>
</reference>
<dbReference type="RefSeq" id="WP_307340209.1">
    <property type="nucleotide sequence ID" value="NZ_JAUSUQ010000009.1"/>
</dbReference>
<evidence type="ECO:0000313" key="3">
    <source>
        <dbReference type="Proteomes" id="UP001232445"/>
    </source>
</evidence>
<evidence type="ECO:0000256" key="1">
    <source>
        <dbReference type="SAM" id="Phobius"/>
    </source>
</evidence>
<organism evidence="2 3">
    <name type="scientific">Caldalkalibacillus uzonensis</name>
    <dbReference type="NCBI Taxonomy" id="353224"/>
    <lineage>
        <taxon>Bacteria</taxon>
        <taxon>Bacillati</taxon>
        <taxon>Bacillota</taxon>
        <taxon>Bacilli</taxon>
        <taxon>Bacillales</taxon>
        <taxon>Bacillaceae</taxon>
        <taxon>Caldalkalibacillus</taxon>
    </lineage>
</organism>
<name>A0ABU0CUE6_9BACI</name>
<keyword evidence="3" id="KW-1185">Reference proteome</keyword>